<keyword evidence="3" id="KW-1185">Reference proteome</keyword>
<dbReference type="RefSeq" id="WP_371160399.1">
    <property type="nucleotide sequence ID" value="NZ_JBEDNX010000001.1"/>
</dbReference>
<evidence type="ECO:0000313" key="3">
    <source>
        <dbReference type="Proteomes" id="UP001567572"/>
    </source>
</evidence>
<feature type="transmembrane region" description="Helical" evidence="1">
    <location>
        <begin position="86"/>
        <end position="103"/>
    </location>
</feature>
<organism evidence="2 3">
    <name type="scientific">Halorubrum miltondacostae</name>
    <dbReference type="NCBI Taxonomy" id="3076378"/>
    <lineage>
        <taxon>Archaea</taxon>
        <taxon>Methanobacteriati</taxon>
        <taxon>Methanobacteriota</taxon>
        <taxon>Stenosarchaea group</taxon>
        <taxon>Halobacteria</taxon>
        <taxon>Halobacteriales</taxon>
        <taxon>Haloferacaceae</taxon>
        <taxon>Halorubrum</taxon>
    </lineage>
</organism>
<dbReference type="InterPro" id="IPR019235">
    <property type="entry name" value="DUF2178_TM"/>
</dbReference>
<evidence type="ECO:0008006" key="4">
    <source>
        <dbReference type="Google" id="ProtNLM"/>
    </source>
</evidence>
<keyword evidence="1" id="KW-1133">Transmembrane helix</keyword>
<evidence type="ECO:0000313" key="2">
    <source>
        <dbReference type="EMBL" id="MEZ3163142.1"/>
    </source>
</evidence>
<feature type="transmembrane region" description="Helical" evidence="1">
    <location>
        <begin position="115"/>
        <end position="135"/>
    </location>
</feature>
<name>A0ABD5LYS4_9EURY</name>
<feature type="transmembrane region" description="Helical" evidence="1">
    <location>
        <begin position="23"/>
        <end position="42"/>
    </location>
</feature>
<dbReference type="AlphaFoldDB" id="A0ABD5LYS4"/>
<dbReference type="EMBL" id="JBEDNY010000001">
    <property type="protein sequence ID" value="MEZ3163142.1"/>
    <property type="molecule type" value="Genomic_DNA"/>
</dbReference>
<proteinExistence type="predicted"/>
<dbReference type="Pfam" id="PF09946">
    <property type="entry name" value="DUF2178"/>
    <property type="match status" value="1"/>
</dbReference>
<dbReference type="Proteomes" id="UP001567572">
    <property type="component" value="Unassembled WGS sequence"/>
</dbReference>
<protein>
    <recommendedName>
        <fullName evidence="4">DUF2178 domain-containing protein</fullName>
    </recommendedName>
</protein>
<keyword evidence="1" id="KW-0812">Transmembrane</keyword>
<gene>
    <name evidence="2" type="ORF">ABNG04_04500</name>
</gene>
<accession>A0ABD5LYS4</accession>
<comment type="caution">
    <text evidence="2">The sequence shown here is derived from an EMBL/GenBank/DDBJ whole genome shotgun (WGS) entry which is preliminary data.</text>
</comment>
<evidence type="ECO:0000256" key="1">
    <source>
        <dbReference type="SAM" id="Phobius"/>
    </source>
</evidence>
<feature type="transmembrane region" description="Helical" evidence="1">
    <location>
        <begin position="48"/>
        <end position="65"/>
    </location>
</feature>
<reference evidence="2 3" key="1">
    <citation type="submission" date="2024-06" db="EMBL/GenBank/DDBJ databases">
        <title>Halorubrum miltondacostae sp. nov., a potential PHA producer isolated from an inland solar saltern in Rio Maior, Portugal.</title>
        <authorList>
            <person name="Albuquerque L."/>
            <person name="Viver T."/>
            <person name="Barroso C."/>
            <person name="Claudino R."/>
            <person name="Galvan M."/>
            <person name="Simoes G."/>
            <person name="Lobo Da Cunha A."/>
            <person name="Egas C."/>
        </authorList>
    </citation>
    <scope>NUCLEOTIDE SEQUENCE [LARGE SCALE GENOMIC DNA]</scope>
    <source>
        <strain evidence="2 3">RMP-11</strain>
    </source>
</reference>
<keyword evidence="1" id="KW-0472">Membrane</keyword>
<sequence>MPADAAGQSGDDWLATRTRYRRLSMGSLFGGIVGLLIIDAIGPPLAAVVVYWLGFVGFFTIRRLAPMPLFDERDQALERRASYDSLRVVGAALIIGAPSAAALEQMGRLTVPPVVDGALIGIAATFGVFGLTYLARRYA</sequence>